<gene>
    <name evidence="2" type="ordered locus">LCK_00135</name>
</gene>
<dbReference type="InterPro" id="IPR035919">
    <property type="entry name" value="EAL_sf"/>
</dbReference>
<dbReference type="SUPFAM" id="SSF141868">
    <property type="entry name" value="EAL domain-like"/>
    <property type="match status" value="1"/>
</dbReference>
<evidence type="ECO:0000313" key="2">
    <source>
        <dbReference type="EMBL" id="ACA81968.1"/>
    </source>
</evidence>
<evidence type="ECO:0000313" key="3">
    <source>
        <dbReference type="Proteomes" id="UP000002166"/>
    </source>
</evidence>
<organism evidence="2 3">
    <name type="scientific">Leuconostoc citreum (strain KM20)</name>
    <dbReference type="NCBI Taxonomy" id="349519"/>
    <lineage>
        <taxon>Bacteria</taxon>
        <taxon>Bacillati</taxon>
        <taxon>Bacillota</taxon>
        <taxon>Bacilli</taxon>
        <taxon>Lactobacillales</taxon>
        <taxon>Lactobacillaceae</taxon>
        <taxon>Leuconostoc</taxon>
    </lineage>
</organism>
<accession>B1MWP6</accession>
<dbReference type="PANTHER" id="PTHR33121:SF70">
    <property type="entry name" value="SIGNALING PROTEIN YKOW"/>
    <property type="match status" value="1"/>
</dbReference>
<dbReference type="Gene3D" id="3.20.20.450">
    <property type="entry name" value="EAL domain"/>
    <property type="match status" value="1"/>
</dbReference>
<dbReference type="SMART" id="SM00052">
    <property type="entry name" value="EAL"/>
    <property type="match status" value="1"/>
</dbReference>
<proteinExistence type="predicted"/>
<dbReference type="KEGG" id="lci:LCK_00135"/>
<reference evidence="2 3" key="1">
    <citation type="journal article" date="2008" name="J. Bacteriol.">
        <title>Complete genome sequence of Leuconostoc citreum KM20.</title>
        <authorList>
            <person name="Kim J.F."/>
            <person name="Jeong H."/>
            <person name="Lee J.-S."/>
            <person name="Choi S.-H."/>
            <person name="Ha M."/>
            <person name="Hur C.-G."/>
            <person name="Kim J.-S."/>
            <person name="Lee S."/>
            <person name="Park H.-S."/>
            <person name="Park Y.-H."/>
            <person name="Oh T.K."/>
        </authorList>
    </citation>
    <scope>NUCLEOTIDE SEQUENCE [LARGE SCALE GENOMIC DNA]</scope>
    <source>
        <strain evidence="2 3">KM20</strain>
    </source>
</reference>
<protein>
    <submittedName>
        <fullName evidence="2">EAL domain protein</fullName>
    </submittedName>
</protein>
<name>B1MWP6_LEUCK</name>
<dbReference type="AlphaFoldDB" id="B1MWP6"/>
<dbReference type="InterPro" id="IPR001633">
    <property type="entry name" value="EAL_dom"/>
</dbReference>
<dbReference type="EMBL" id="DQ489736">
    <property type="protein sequence ID" value="ACA81968.1"/>
    <property type="molecule type" value="Genomic_DNA"/>
</dbReference>
<dbReference type="HOGENOM" id="CLU_100177_1_0_9"/>
<dbReference type="PROSITE" id="PS50883">
    <property type="entry name" value="EAL"/>
    <property type="match status" value="1"/>
</dbReference>
<dbReference type="eggNOG" id="COG2200">
    <property type="taxonomic scope" value="Bacteria"/>
</dbReference>
<dbReference type="Pfam" id="PF00563">
    <property type="entry name" value="EAL"/>
    <property type="match status" value="1"/>
</dbReference>
<evidence type="ECO:0000259" key="1">
    <source>
        <dbReference type="PROSITE" id="PS50883"/>
    </source>
</evidence>
<keyword evidence="3" id="KW-1185">Reference proteome</keyword>
<feature type="domain" description="EAL" evidence="1">
    <location>
        <begin position="1"/>
        <end position="229"/>
    </location>
</feature>
<dbReference type="STRING" id="349519.LCK_00135"/>
<dbReference type="InterPro" id="IPR050706">
    <property type="entry name" value="Cyclic-di-GMP_PDE-like"/>
</dbReference>
<sequence length="229" mass="27060">MRFMENKLYFTTQPVVVLDDYRQFKVGFYELLLRDSTTNRFPGQAFFDAISEEDGNEEFLDFSEQQIRVVLQQHDNSDISINLETIQLGYERTYRFLEDVKDIANHVILEITEREYSGQDHALIQFIRYAKRQGFRILLDDVDTHKHINSCVMSRLGIDGVKFSHQMVQQLPFQEVKQRLEQFQEEHQDDDVVMIVEGVNDQRQLEKLFDVGISYQQGFFFSPPNSLGR</sequence>
<dbReference type="GO" id="GO:0071111">
    <property type="term" value="F:cyclic-guanylate-specific phosphodiesterase activity"/>
    <property type="evidence" value="ECO:0007669"/>
    <property type="project" value="InterPro"/>
</dbReference>
<dbReference type="Proteomes" id="UP000002166">
    <property type="component" value="Chromosome"/>
</dbReference>
<dbReference type="PANTHER" id="PTHR33121">
    <property type="entry name" value="CYCLIC DI-GMP PHOSPHODIESTERASE PDEF"/>
    <property type="match status" value="1"/>
</dbReference>